<accession>A0A8K0GLJ4</accession>
<keyword evidence="4" id="KW-0812">Transmembrane</keyword>
<reference evidence="5" key="1">
    <citation type="submission" date="2019-08" db="EMBL/GenBank/DDBJ databases">
        <title>The genome of the North American firefly Photinus pyralis.</title>
        <authorList>
            <consortium name="Photinus pyralis genome working group"/>
            <person name="Fallon T.R."/>
            <person name="Sander Lower S.E."/>
            <person name="Weng J.-K."/>
        </authorList>
    </citation>
    <scope>NUCLEOTIDE SEQUENCE</scope>
    <source>
        <strain evidence="5">TRF0915ILg1</strain>
        <tissue evidence="5">Whole body</tissue>
    </source>
</reference>
<dbReference type="FunFam" id="1.10.246.130:FF:000001">
    <property type="entry name" value="Gamma-glutamyltransferase 5 isoform 1"/>
    <property type="match status" value="1"/>
</dbReference>
<dbReference type="Gene3D" id="1.10.246.130">
    <property type="match status" value="1"/>
</dbReference>
<feature type="binding site" evidence="3">
    <location>
        <begin position="454"/>
        <end position="455"/>
    </location>
    <ligand>
        <name>L-glutamate</name>
        <dbReference type="ChEBI" id="CHEBI:29985"/>
    </ligand>
</feature>
<keyword evidence="1" id="KW-1199">Hemostasis impairing toxin</keyword>
<feature type="binding site" evidence="3">
    <location>
        <position position="477"/>
    </location>
    <ligand>
        <name>L-glutamate</name>
        <dbReference type="ChEBI" id="CHEBI:29985"/>
    </ligand>
</feature>
<dbReference type="GO" id="GO:0005886">
    <property type="term" value="C:plasma membrane"/>
    <property type="evidence" value="ECO:0007669"/>
    <property type="project" value="TreeGrafter"/>
</dbReference>
<dbReference type="AlphaFoldDB" id="A0A8K0GLJ4"/>
<dbReference type="PRINTS" id="PR01210">
    <property type="entry name" value="GGTRANSPTASE"/>
</dbReference>
<name>A0A8K0GLJ4_IGNLU</name>
<evidence type="ECO:0000313" key="6">
    <source>
        <dbReference type="Proteomes" id="UP000801492"/>
    </source>
</evidence>
<dbReference type="InterPro" id="IPR029055">
    <property type="entry name" value="Ntn_hydrolases_N"/>
</dbReference>
<dbReference type="Gene3D" id="3.60.20.40">
    <property type="match status" value="1"/>
</dbReference>
<dbReference type="PANTHER" id="PTHR11686">
    <property type="entry name" value="GAMMA GLUTAMYL TRANSPEPTIDASE"/>
    <property type="match status" value="1"/>
</dbReference>
<feature type="binding site" evidence="3">
    <location>
        <begin position="402"/>
        <end position="404"/>
    </location>
    <ligand>
        <name>L-glutamate</name>
        <dbReference type="ChEBI" id="CHEBI:29985"/>
    </ligand>
</feature>
<evidence type="ECO:0000313" key="5">
    <source>
        <dbReference type="EMBL" id="KAF2903961.1"/>
    </source>
</evidence>
<feature type="transmembrane region" description="Helical" evidence="4">
    <location>
        <begin position="7"/>
        <end position="32"/>
    </location>
</feature>
<protein>
    <submittedName>
        <fullName evidence="5">Uncharacterized protein</fullName>
    </submittedName>
</protein>
<dbReference type="FunFam" id="3.60.20.40:FF:000001">
    <property type="entry name" value="Gamma-glutamyltranspeptidase 1"/>
    <property type="match status" value="1"/>
</dbReference>
<sequence length="575" mass="62429">MFLTKKQFIVFGVAGLVIVVILAIGLGVYFGFKTNDVEEAPFRGGVTSNGHECAAIGSSMLERGGSAVDAAIAALFCEGVAMPQSMGLGGGFLMTIYIRENKTAITLDARETAPIRATENMFDGNASLASKGGLSVAVPSELRGYHYAYEKYGKLPWEELIKPTIELCKRGHLVTSYLARLFKQQEKQILDSPTLKEIFIDPKTNQSYKEGQYIKRTKLAETLEVIAKEGADALYTGSLSEKFVNDIEAFGGIITLEDMKKYKPIWDKPIISKLPHKQTLYTSPLPGAGVIFTFILNILNGYLDYSNINTLTNWQRIVESFKFGYGKRTELGDPAFVPGMQKLIDNLTSPAYAAMIRSQISDTTTSNDPRHYGVNMSTSEDHGTAHISVLAPNGDAVSATSTINQFFGAGIVSQSTGIILNDEMDDFSAPNITNGYGLPPSPANFIVPHKRPLSSMCPSIIVDEHGDVILVIGAAGGTKITTSTALVTIRNLWFNQSLIKAVPATRLHHQLFPMEISVEHDFDKNIVKGLAKIGHNVSIAPTTDGFAALTAMGRFNGIVEGSSDRRRSGQAVLVR</sequence>
<feature type="active site" description="Nucleophile" evidence="2">
    <location>
        <position position="384"/>
    </location>
</feature>
<evidence type="ECO:0000256" key="4">
    <source>
        <dbReference type="SAM" id="Phobius"/>
    </source>
</evidence>
<dbReference type="PANTHER" id="PTHR11686:SF72">
    <property type="entry name" value="GAMMA-GLUTAMYL TRANSPEPTIDASE, ISOFORM A"/>
    <property type="match status" value="1"/>
</dbReference>
<keyword evidence="4" id="KW-0472">Membrane</keyword>
<feature type="binding site" evidence="3">
    <location>
        <position position="426"/>
    </location>
    <ligand>
        <name>L-glutamate</name>
        <dbReference type="ChEBI" id="CHEBI:29985"/>
    </ligand>
</feature>
<evidence type="ECO:0000256" key="2">
    <source>
        <dbReference type="PIRSR" id="PIRSR600101-1"/>
    </source>
</evidence>
<dbReference type="Proteomes" id="UP000801492">
    <property type="component" value="Unassembled WGS sequence"/>
</dbReference>
<keyword evidence="1" id="KW-0800">Toxin</keyword>
<dbReference type="OrthoDB" id="1081007at2759"/>
<dbReference type="GO" id="GO:0036374">
    <property type="term" value="F:glutathione hydrolase activity"/>
    <property type="evidence" value="ECO:0007669"/>
    <property type="project" value="InterPro"/>
</dbReference>
<proteinExistence type="predicted"/>
<gene>
    <name evidence="5" type="ORF">ILUMI_02223</name>
</gene>
<feature type="binding site" evidence="3">
    <location>
        <position position="110"/>
    </location>
    <ligand>
        <name>L-glutamate</name>
        <dbReference type="ChEBI" id="CHEBI:29985"/>
    </ligand>
</feature>
<keyword evidence="1" id="KW-1202">Platelet aggregation activating toxin</keyword>
<dbReference type="Pfam" id="PF01019">
    <property type="entry name" value="G_glu_transpept"/>
    <property type="match status" value="1"/>
</dbReference>
<dbReference type="InterPro" id="IPR000101">
    <property type="entry name" value="GGT_peptidase"/>
</dbReference>
<keyword evidence="6" id="KW-1185">Reference proteome</keyword>
<keyword evidence="4" id="KW-1133">Transmembrane helix</keyword>
<dbReference type="EMBL" id="VTPC01000891">
    <property type="protein sequence ID" value="KAF2903961.1"/>
    <property type="molecule type" value="Genomic_DNA"/>
</dbReference>
<dbReference type="InterPro" id="IPR043137">
    <property type="entry name" value="GGT_ssub_C"/>
</dbReference>
<comment type="caution">
    <text evidence="5">The sequence shown here is derived from an EMBL/GenBank/DDBJ whole genome shotgun (WGS) entry which is preliminary data.</text>
</comment>
<dbReference type="GO" id="GO:0006751">
    <property type="term" value="P:glutathione catabolic process"/>
    <property type="evidence" value="ECO:0007669"/>
    <property type="project" value="InterPro"/>
</dbReference>
<organism evidence="5 6">
    <name type="scientific">Ignelater luminosus</name>
    <name type="common">Cucubano</name>
    <name type="synonym">Pyrophorus luminosus</name>
    <dbReference type="NCBI Taxonomy" id="2038154"/>
    <lineage>
        <taxon>Eukaryota</taxon>
        <taxon>Metazoa</taxon>
        <taxon>Ecdysozoa</taxon>
        <taxon>Arthropoda</taxon>
        <taxon>Hexapoda</taxon>
        <taxon>Insecta</taxon>
        <taxon>Pterygota</taxon>
        <taxon>Neoptera</taxon>
        <taxon>Endopterygota</taxon>
        <taxon>Coleoptera</taxon>
        <taxon>Polyphaga</taxon>
        <taxon>Elateriformia</taxon>
        <taxon>Elateroidea</taxon>
        <taxon>Elateridae</taxon>
        <taxon>Agrypninae</taxon>
        <taxon>Pyrophorini</taxon>
        <taxon>Ignelater</taxon>
    </lineage>
</organism>
<dbReference type="SUPFAM" id="SSF56235">
    <property type="entry name" value="N-terminal nucleophile aminohydrolases (Ntn hydrolases)"/>
    <property type="match status" value="1"/>
</dbReference>
<evidence type="ECO:0000256" key="3">
    <source>
        <dbReference type="PIRSR" id="PIRSR600101-2"/>
    </source>
</evidence>
<evidence type="ECO:0000256" key="1">
    <source>
        <dbReference type="ARBA" id="ARBA00084097"/>
    </source>
</evidence>
<dbReference type="NCBIfam" id="TIGR00066">
    <property type="entry name" value="g_glut_trans"/>
    <property type="match status" value="1"/>
</dbReference>
<dbReference type="InterPro" id="IPR043138">
    <property type="entry name" value="GGT_lsub"/>
</dbReference>